<organism evidence="6 7">
    <name type="scientific">Mycolicibacterium parafortuitum</name>
    <name type="common">Mycobacterium parafortuitum</name>
    <dbReference type="NCBI Taxonomy" id="39692"/>
    <lineage>
        <taxon>Bacteria</taxon>
        <taxon>Bacillati</taxon>
        <taxon>Actinomycetota</taxon>
        <taxon>Actinomycetes</taxon>
        <taxon>Mycobacteriales</taxon>
        <taxon>Mycobacteriaceae</taxon>
        <taxon>Mycolicibacterium</taxon>
    </lineage>
</organism>
<gene>
    <name evidence="6" type="primary">lppE</name>
    <name evidence="6" type="ORF">MPP7335_03990</name>
</gene>
<keyword evidence="7" id="KW-1185">Reference proteome</keyword>
<dbReference type="Proteomes" id="UP000252008">
    <property type="component" value="Unassembled WGS sequence"/>
</dbReference>
<keyword evidence="1" id="KW-1003">Cell membrane</keyword>
<evidence type="ECO:0000256" key="3">
    <source>
        <dbReference type="ARBA" id="ARBA00023136"/>
    </source>
</evidence>
<evidence type="ECO:0000256" key="2">
    <source>
        <dbReference type="ARBA" id="ARBA00022729"/>
    </source>
</evidence>
<dbReference type="EMBL" id="UEGS01000001">
    <property type="protein sequence ID" value="SRX82230.1"/>
    <property type="molecule type" value="Genomic_DNA"/>
</dbReference>
<keyword evidence="2" id="KW-0732">Signal</keyword>
<evidence type="ECO:0000256" key="5">
    <source>
        <dbReference type="ARBA" id="ARBA00023288"/>
    </source>
</evidence>
<evidence type="ECO:0000256" key="4">
    <source>
        <dbReference type="ARBA" id="ARBA00023139"/>
    </source>
</evidence>
<keyword evidence="5 6" id="KW-0449">Lipoprotein</keyword>
<keyword evidence="3" id="KW-0472">Membrane</keyword>
<dbReference type="Pfam" id="PF05481">
    <property type="entry name" value="Myco_19_kDa"/>
    <property type="match status" value="1"/>
</dbReference>
<dbReference type="GO" id="GO:0016020">
    <property type="term" value="C:membrane"/>
    <property type="evidence" value="ECO:0007669"/>
    <property type="project" value="InterPro"/>
</dbReference>
<reference evidence="6 7" key="1">
    <citation type="submission" date="2018-05" db="EMBL/GenBank/DDBJ databases">
        <authorList>
            <consortium name="IHU Genomes"/>
        </authorList>
    </citation>
    <scope>NUCLEOTIDE SEQUENCE [LARGE SCALE GENOMIC DNA]</scope>
    <source>
        <strain evidence="6 7">P7335</strain>
    </source>
</reference>
<sequence>MKTRHLVAAAAGSAVVLGAAGCSTPEPALGGTTATVSIDGNDTGGAHAVRCRQTGWSWYIETPEKEHGFTAILATGGGVTAKAVEFRGFGGFTGSYWADNVGNAEVTGADGSFTITGTADGSFDDKPSGEVAAKFRIQADC</sequence>
<evidence type="ECO:0000313" key="6">
    <source>
        <dbReference type="EMBL" id="SRX82230.1"/>
    </source>
</evidence>
<accession>A0A375YM60</accession>
<name>A0A375YM60_MYCPF</name>
<keyword evidence="4" id="KW-0564">Palmitate</keyword>
<evidence type="ECO:0000313" key="7">
    <source>
        <dbReference type="Proteomes" id="UP000252008"/>
    </source>
</evidence>
<protein>
    <submittedName>
        <fullName evidence="6">Putative lipoprotein LppE</fullName>
    </submittedName>
</protein>
<evidence type="ECO:0000256" key="1">
    <source>
        <dbReference type="ARBA" id="ARBA00022475"/>
    </source>
</evidence>
<dbReference type="InterPro" id="IPR008691">
    <property type="entry name" value="LpqH"/>
</dbReference>
<dbReference type="AlphaFoldDB" id="A0A375YM60"/>
<dbReference type="RefSeq" id="WP_083146188.1">
    <property type="nucleotide sequence ID" value="NZ_MVID01000031.1"/>
</dbReference>
<proteinExistence type="predicted"/>
<dbReference type="PROSITE" id="PS51257">
    <property type="entry name" value="PROKAR_LIPOPROTEIN"/>
    <property type="match status" value="1"/>
</dbReference>
<dbReference type="STRING" id="39692.BST38_25045"/>